<gene>
    <name evidence="2" type="ORF">A2989_03290</name>
</gene>
<dbReference type="AlphaFoldDB" id="A0A1F4ZBE0"/>
<feature type="transmembrane region" description="Helical" evidence="1">
    <location>
        <begin position="5"/>
        <end position="25"/>
    </location>
</feature>
<evidence type="ECO:0000256" key="1">
    <source>
        <dbReference type="SAM" id="Phobius"/>
    </source>
</evidence>
<organism evidence="2 3">
    <name type="scientific">Candidatus Amesbacteria bacterium RIFCSPLOWO2_01_FULL_48_25</name>
    <dbReference type="NCBI Taxonomy" id="1797259"/>
    <lineage>
        <taxon>Bacteria</taxon>
        <taxon>Candidatus Amesiibacteriota</taxon>
    </lineage>
</organism>
<evidence type="ECO:0000313" key="3">
    <source>
        <dbReference type="Proteomes" id="UP000177080"/>
    </source>
</evidence>
<protein>
    <submittedName>
        <fullName evidence="2">Uncharacterized protein</fullName>
    </submittedName>
</protein>
<evidence type="ECO:0000313" key="2">
    <source>
        <dbReference type="EMBL" id="OGD03679.1"/>
    </source>
</evidence>
<keyword evidence="1" id="KW-0812">Transmembrane</keyword>
<keyword evidence="1" id="KW-0472">Membrane</keyword>
<reference evidence="2 3" key="1">
    <citation type="journal article" date="2016" name="Nat. Commun.">
        <title>Thousands of microbial genomes shed light on interconnected biogeochemical processes in an aquifer system.</title>
        <authorList>
            <person name="Anantharaman K."/>
            <person name="Brown C.T."/>
            <person name="Hug L.A."/>
            <person name="Sharon I."/>
            <person name="Castelle C.J."/>
            <person name="Probst A.J."/>
            <person name="Thomas B.C."/>
            <person name="Singh A."/>
            <person name="Wilkins M.J."/>
            <person name="Karaoz U."/>
            <person name="Brodie E.L."/>
            <person name="Williams K.H."/>
            <person name="Hubbard S.S."/>
            <person name="Banfield J.F."/>
        </authorList>
    </citation>
    <scope>NUCLEOTIDE SEQUENCE [LARGE SCALE GENOMIC DNA]</scope>
</reference>
<name>A0A1F4ZBE0_9BACT</name>
<dbReference type="Proteomes" id="UP000177080">
    <property type="component" value="Unassembled WGS sequence"/>
</dbReference>
<dbReference type="STRING" id="1797259.A2989_03290"/>
<proteinExistence type="predicted"/>
<keyword evidence="1" id="KW-1133">Transmembrane helix</keyword>
<dbReference type="EMBL" id="MEXN01000005">
    <property type="protein sequence ID" value="OGD03679.1"/>
    <property type="molecule type" value="Genomic_DNA"/>
</dbReference>
<sequence length="219" mass="24408">MLNKILKIILVLDLVAVNGLLIYQLTILNSQIISNELISKNETSVEQIDQCGEECREEIRNQVANLQIKDQKLVLPTMVPTVTPTPKPVVKSVVKKVRREEILTIPGSGSTGATDWANLSGTEFYFDTRDYPGLVEVYFEANMRLVSGGGSAYVRLYDVTNNISPVGGQNDTKSQVDIWTKSQKVYFWAGKNLIRVQAKTLVPDTTVYNSGKLRIVTEN</sequence>
<comment type="caution">
    <text evidence="2">The sequence shown here is derived from an EMBL/GenBank/DDBJ whole genome shotgun (WGS) entry which is preliminary data.</text>
</comment>
<accession>A0A1F4ZBE0</accession>